<reference evidence="1 2" key="1">
    <citation type="submission" date="2020-12" db="EMBL/GenBank/DDBJ databases">
        <title>Concerted genomic and epigenomic changes stabilize Arabidopsis allopolyploids.</title>
        <authorList>
            <person name="Chen Z."/>
        </authorList>
    </citation>
    <scope>NUCLEOTIDE SEQUENCE [LARGE SCALE GENOMIC DNA]</scope>
    <source>
        <strain evidence="1">Allo738</strain>
        <tissue evidence="1">Leaf</tissue>
    </source>
</reference>
<evidence type="ECO:0000313" key="2">
    <source>
        <dbReference type="Proteomes" id="UP000694240"/>
    </source>
</evidence>
<dbReference type="Proteomes" id="UP000694240">
    <property type="component" value="Chromosome 5"/>
</dbReference>
<accession>A0A8T2CS84</accession>
<evidence type="ECO:0000313" key="1">
    <source>
        <dbReference type="EMBL" id="KAG7601246.1"/>
    </source>
</evidence>
<comment type="caution">
    <text evidence="1">The sequence shown here is derived from an EMBL/GenBank/DDBJ whole genome shotgun (WGS) entry which is preliminary data.</text>
</comment>
<dbReference type="AlphaFoldDB" id="A0A8T2CS84"/>
<dbReference type="EMBL" id="JAEFBK010000005">
    <property type="protein sequence ID" value="KAG7601246.1"/>
    <property type="molecule type" value="Genomic_DNA"/>
</dbReference>
<proteinExistence type="predicted"/>
<protein>
    <submittedName>
        <fullName evidence="1">Uncharacterized protein</fullName>
    </submittedName>
</protein>
<name>A0A8T2CS84_9BRAS</name>
<sequence>MKKLDSFISVSFVVRFEQKLEQ</sequence>
<organism evidence="1 2">
    <name type="scientific">Arabidopsis thaliana x Arabidopsis arenosa</name>
    <dbReference type="NCBI Taxonomy" id="1240361"/>
    <lineage>
        <taxon>Eukaryota</taxon>
        <taxon>Viridiplantae</taxon>
        <taxon>Streptophyta</taxon>
        <taxon>Embryophyta</taxon>
        <taxon>Tracheophyta</taxon>
        <taxon>Spermatophyta</taxon>
        <taxon>Magnoliopsida</taxon>
        <taxon>eudicotyledons</taxon>
        <taxon>Gunneridae</taxon>
        <taxon>Pentapetalae</taxon>
        <taxon>rosids</taxon>
        <taxon>malvids</taxon>
        <taxon>Brassicales</taxon>
        <taxon>Brassicaceae</taxon>
        <taxon>Camelineae</taxon>
        <taxon>Arabidopsis</taxon>
    </lineage>
</organism>
<gene>
    <name evidence="1" type="ORF">ISN45_At05g004430</name>
</gene>
<keyword evidence="2" id="KW-1185">Reference proteome</keyword>